<dbReference type="STRING" id="511.UZ73_11275"/>
<organism evidence="2 3">
    <name type="scientific">Alcaligenes faecalis</name>
    <dbReference type="NCBI Taxonomy" id="511"/>
    <lineage>
        <taxon>Bacteria</taxon>
        <taxon>Pseudomonadati</taxon>
        <taxon>Pseudomonadota</taxon>
        <taxon>Betaproteobacteria</taxon>
        <taxon>Burkholderiales</taxon>
        <taxon>Alcaligenaceae</taxon>
        <taxon>Alcaligenes</taxon>
    </lineage>
</organism>
<dbReference type="InterPro" id="IPR004323">
    <property type="entry name" value="Ion_tolerance_CutA"/>
</dbReference>
<dbReference type="OrthoDB" id="37622at2"/>
<dbReference type="Proteomes" id="UP000245216">
    <property type="component" value="Unassembled WGS sequence"/>
</dbReference>
<sequence length="128" mass="14180">MSSENSSSSKPKLALTLPDLDAQQLVLVQTTVPDMMLAKYLAHHLVEDGIAACANLAPASLSMYMWQGELQGDEEITLTFKTTVARLPELADRLREQHPYELPELIVLPVVGGFTAYLDWVRTQTRPA</sequence>
<dbReference type="RefSeq" id="WP_009459966.1">
    <property type="nucleotide sequence ID" value="NZ_CAXOJJ010000049.1"/>
</dbReference>
<protein>
    <submittedName>
        <fullName evidence="2">Divalent-cation tolerance protein CutA</fullName>
    </submittedName>
</protein>
<comment type="caution">
    <text evidence="2">The sequence shown here is derived from an EMBL/GenBank/DDBJ whole genome shotgun (WGS) entry which is preliminary data.</text>
</comment>
<gene>
    <name evidence="2" type="ORF">DF183_13720</name>
</gene>
<dbReference type="AlphaFoldDB" id="A0A2U2BJR2"/>
<comment type="similarity">
    <text evidence="1">Belongs to the CutA family.</text>
</comment>
<dbReference type="SUPFAM" id="SSF54913">
    <property type="entry name" value="GlnB-like"/>
    <property type="match status" value="1"/>
</dbReference>
<dbReference type="GO" id="GO:0005507">
    <property type="term" value="F:copper ion binding"/>
    <property type="evidence" value="ECO:0007669"/>
    <property type="project" value="TreeGrafter"/>
</dbReference>
<dbReference type="GO" id="GO:0010038">
    <property type="term" value="P:response to metal ion"/>
    <property type="evidence" value="ECO:0007669"/>
    <property type="project" value="InterPro"/>
</dbReference>
<dbReference type="GeneID" id="96775533"/>
<evidence type="ECO:0000256" key="1">
    <source>
        <dbReference type="ARBA" id="ARBA00010169"/>
    </source>
</evidence>
<dbReference type="InterPro" id="IPR011322">
    <property type="entry name" value="N-reg_PII-like_a/b"/>
</dbReference>
<evidence type="ECO:0000313" key="2">
    <source>
        <dbReference type="EMBL" id="PWE14197.1"/>
    </source>
</evidence>
<reference evidence="2 3" key="2">
    <citation type="submission" date="2018-05" db="EMBL/GenBank/DDBJ databases">
        <authorList>
            <person name="Lanie J.A."/>
            <person name="Ng W.-L."/>
            <person name="Kazmierczak K.M."/>
            <person name="Andrzejewski T.M."/>
            <person name="Davidsen T.M."/>
            <person name="Wayne K.J."/>
            <person name="Tettelin H."/>
            <person name="Glass J.I."/>
            <person name="Rusch D."/>
            <person name="Podicherti R."/>
            <person name="Tsui H.-C.T."/>
            <person name="Winkler M.E."/>
        </authorList>
    </citation>
    <scope>NUCLEOTIDE SEQUENCE [LARGE SCALE GENOMIC DNA]</scope>
    <source>
        <strain evidence="2 3">YBY</strain>
    </source>
</reference>
<proteinExistence type="inferred from homology"/>
<name>A0A2U2BJR2_ALCFA</name>
<dbReference type="InterPro" id="IPR015867">
    <property type="entry name" value="N-reg_PII/ATP_PRibTrfase_C"/>
</dbReference>
<dbReference type="EMBL" id="QEXO01000003">
    <property type="protein sequence ID" value="PWE14197.1"/>
    <property type="molecule type" value="Genomic_DNA"/>
</dbReference>
<dbReference type="Pfam" id="PF03091">
    <property type="entry name" value="CutA1"/>
    <property type="match status" value="1"/>
</dbReference>
<accession>A0A2U2BJR2</accession>
<evidence type="ECO:0000313" key="3">
    <source>
        <dbReference type="Proteomes" id="UP000245216"/>
    </source>
</evidence>
<reference evidence="2 3" key="1">
    <citation type="submission" date="2018-05" db="EMBL/GenBank/DDBJ databases">
        <title>Genome Sequence of an Efficient Indole-Degrading Bacterium, Alcaligenes sp.YBY.</title>
        <authorList>
            <person name="Yang B."/>
        </authorList>
    </citation>
    <scope>NUCLEOTIDE SEQUENCE [LARGE SCALE GENOMIC DNA]</scope>
    <source>
        <strain evidence="2 3">YBY</strain>
    </source>
</reference>
<dbReference type="PANTHER" id="PTHR23419:SF8">
    <property type="entry name" value="FI09726P"/>
    <property type="match status" value="1"/>
</dbReference>
<dbReference type="Gene3D" id="3.30.70.120">
    <property type="match status" value="1"/>
</dbReference>
<dbReference type="PANTHER" id="PTHR23419">
    <property type="entry name" value="DIVALENT CATION TOLERANCE CUTA-RELATED"/>
    <property type="match status" value="1"/>
</dbReference>